<gene>
    <name evidence="2" type="ORF">BJX66DRAFT_306621</name>
</gene>
<dbReference type="EMBL" id="JBFTWV010000062">
    <property type="protein sequence ID" value="KAL2793075.1"/>
    <property type="molecule type" value="Genomic_DNA"/>
</dbReference>
<reference evidence="2 3" key="1">
    <citation type="submission" date="2024-07" db="EMBL/GenBank/DDBJ databases">
        <title>Section-level genome sequencing and comparative genomics of Aspergillus sections Usti and Cavernicolus.</title>
        <authorList>
            <consortium name="Lawrence Berkeley National Laboratory"/>
            <person name="Nybo J.L."/>
            <person name="Vesth T.C."/>
            <person name="Theobald S."/>
            <person name="Frisvad J.C."/>
            <person name="Larsen T.O."/>
            <person name="Kjaerboelling I."/>
            <person name="Rothschild-Mancinelli K."/>
            <person name="Lyhne E.K."/>
            <person name="Kogle M.E."/>
            <person name="Barry K."/>
            <person name="Clum A."/>
            <person name="Na H."/>
            <person name="Ledsgaard L."/>
            <person name="Lin J."/>
            <person name="Lipzen A."/>
            <person name="Kuo A."/>
            <person name="Riley R."/>
            <person name="Mondo S."/>
            <person name="Labutti K."/>
            <person name="Haridas S."/>
            <person name="Pangalinan J."/>
            <person name="Salamov A.A."/>
            <person name="Simmons B.A."/>
            <person name="Magnuson J.K."/>
            <person name="Chen J."/>
            <person name="Drula E."/>
            <person name="Henrissat B."/>
            <person name="Wiebenga A."/>
            <person name="Lubbers R.J."/>
            <person name="Gomes A.C."/>
            <person name="Makela M.R."/>
            <person name="Stajich J."/>
            <person name="Grigoriev I.V."/>
            <person name="Mortensen U.H."/>
            <person name="De Vries R.P."/>
            <person name="Baker S.E."/>
            <person name="Andersen M.R."/>
        </authorList>
    </citation>
    <scope>NUCLEOTIDE SEQUENCE [LARGE SCALE GENOMIC DNA]</scope>
    <source>
        <strain evidence="2 3">CBS 209.92</strain>
    </source>
</reference>
<comment type="caution">
    <text evidence="2">The sequence shown here is derived from an EMBL/GenBank/DDBJ whole genome shotgun (WGS) entry which is preliminary data.</text>
</comment>
<dbReference type="Proteomes" id="UP001610563">
    <property type="component" value="Unassembled WGS sequence"/>
</dbReference>
<keyword evidence="3" id="KW-1185">Reference proteome</keyword>
<sequence length="66" mass="7330">MSLQPTVRLSSVPYELLSAICEQLEFPDHVAVSQANKRLRSFIMAADLITAARKLAYLHSLEAKEG</sequence>
<name>A0ABR4G234_9EURO</name>
<evidence type="ECO:0000313" key="2">
    <source>
        <dbReference type="EMBL" id="KAL2793075.1"/>
    </source>
</evidence>
<evidence type="ECO:0000313" key="3">
    <source>
        <dbReference type="Proteomes" id="UP001610563"/>
    </source>
</evidence>
<accession>A0ABR4G234</accession>
<protein>
    <recommendedName>
        <fullName evidence="1">F-box domain-containing protein</fullName>
    </recommendedName>
</protein>
<organism evidence="2 3">
    <name type="scientific">Aspergillus keveii</name>
    <dbReference type="NCBI Taxonomy" id="714993"/>
    <lineage>
        <taxon>Eukaryota</taxon>
        <taxon>Fungi</taxon>
        <taxon>Dikarya</taxon>
        <taxon>Ascomycota</taxon>
        <taxon>Pezizomycotina</taxon>
        <taxon>Eurotiomycetes</taxon>
        <taxon>Eurotiomycetidae</taxon>
        <taxon>Eurotiales</taxon>
        <taxon>Aspergillaceae</taxon>
        <taxon>Aspergillus</taxon>
        <taxon>Aspergillus subgen. Nidulantes</taxon>
    </lineage>
</organism>
<dbReference type="InterPro" id="IPR001810">
    <property type="entry name" value="F-box_dom"/>
</dbReference>
<dbReference type="PROSITE" id="PS50181">
    <property type="entry name" value="FBOX"/>
    <property type="match status" value="1"/>
</dbReference>
<dbReference type="CDD" id="cd09917">
    <property type="entry name" value="F-box_SF"/>
    <property type="match status" value="1"/>
</dbReference>
<dbReference type="Pfam" id="PF00646">
    <property type="entry name" value="F-box"/>
    <property type="match status" value="1"/>
</dbReference>
<dbReference type="InterPro" id="IPR036047">
    <property type="entry name" value="F-box-like_dom_sf"/>
</dbReference>
<proteinExistence type="predicted"/>
<feature type="domain" description="F-box" evidence="1">
    <location>
        <begin position="6"/>
        <end position="55"/>
    </location>
</feature>
<dbReference type="SUPFAM" id="SSF81383">
    <property type="entry name" value="F-box domain"/>
    <property type="match status" value="1"/>
</dbReference>
<evidence type="ECO:0000259" key="1">
    <source>
        <dbReference type="PROSITE" id="PS50181"/>
    </source>
</evidence>